<dbReference type="AlphaFoldDB" id="A0A9N8VRX6"/>
<dbReference type="EMBL" id="CAJVPY010000241">
    <property type="protein sequence ID" value="CAG8460147.1"/>
    <property type="molecule type" value="Genomic_DNA"/>
</dbReference>
<protein>
    <submittedName>
        <fullName evidence="1">11269_t:CDS:1</fullName>
    </submittedName>
</protein>
<name>A0A9N8VRX6_9GLOM</name>
<dbReference type="Proteomes" id="UP000789405">
    <property type="component" value="Unassembled WGS sequence"/>
</dbReference>
<proteinExistence type="predicted"/>
<evidence type="ECO:0000313" key="2">
    <source>
        <dbReference type="Proteomes" id="UP000789405"/>
    </source>
</evidence>
<sequence>MRENVYIDTQIFFFLNERNQRNVSEIARECNKLLQCDISNAERLIGKLTEIVYQ</sequence>
<gene>
    <name evidence="1" type="ORF">DERYTH_LOCUS966</name>
</gene>
<organism evidence="1 2">
    <name type="scientific">Dentiscutata erythropus</name>
    <dbReference type="NCBI Taxonomy" id="1348616"/>
    <lineage>
        <taxon>Eukaryota</taxon>
        <taxon>Fungi</taxon>
        <taxon>Fungi incertae sedis</taxon>
        <taxon>Mucoromycota</taxon>
        <taxon>Glomeromycotina</taxon>
        <taxon>Glomeromycetes</taxon>
        <taxon>Diversisporales</taxon>
        <taxon>Gigasporaceae</taxon>
        <taxon>Dentiscutata</taxon>
    </lineage>
</organism>
<accession>A0A9N8VRX6</accession>
<comment type="caution">
    <text evidence="1">The sequence shown here is derived from an EMBL/GenBank/DDBJ whole genome shotgun (WGS) entry which is preliminary data.</text>
</comment>
<evidence type="ECO:0000313" key="1">
    <source>
        <dbReference type="EMBL" id="CAG8460147.1"/>
    </source>
</evidence>
<reference evidence="1" key="1">
    <citation type="submission" date="2021-06" db="EMBL/GenBank/DDBJ databases">
        <authorList>
            <person name="Kallberg Y."/>
            <person name="Tangrot J."/>
            <person name="Rosling A."/>
        </authorList>
    </citation>
    <scope>NUCLEOTIDE SEQUENCE</scope>
    <source>
        <strain evidence="1">MA453B</strain>
    </source>
</reference>
<keyword evidence="2" id="KW-1185">Reference proteome</keyword>